<feature type="region of interest" description="Disordered" evidence="1">
    <location>
        <begin position="54"/>
        <end position="92"/>
    </location>
</feature>
<dbReference type="EMBL" id="DS990642">
    <property type="protein sequence ID" value="EGC48753.1"/>
    <property type="molecule type" value="Genomic_DNA"/>
</dbReference>
<reference evidence="3" key="1">
    <citation type="submission" date="2008-07" db="EMBL/GenBank/DDBJ databases">
        <title>Annotation of Ajellomyces capsulatus strain H88.</title>
        <authorList>
            <person name="Champion M."/>
            <person name="Cuomo C."/>
            <person name="Ma L.-J."/>
            <person name="Henn M.R."/>
            <person name="Sil A."/>
            <person name="Goldman B."/>
            <person name="Young S.K."/>
            <person name="Kodira C.D."/>
            <person name="Zeng Q."/>
            <person name="Koehrsen M."/>
            <person name="Alvarado L."/>
            <person name="Berlin A."/>
            <person name="Borenstein D."/>
            <person name="Chen Z."/>
            <person name="Engels R."/>
            <person name="Freedman E."/>
            <person name="Gellesch M."/>
            <person name="Goldberg J."/>
            <person name="Griggs A."/>
            <person name="Gujja S."/>
            <person name="Heiman D."/>
            <person name="Hepburn T."/>
            <person name="Howarth C."/>
            <person name="Jen D."/>
            <person name="Larson L."/>
            <person name="Lewis B."/>
            <person name="Mehta T."/>
            <person name="Park D."/>
            <person name="Pearson M."/>
            <person name="Roberts A."/>
            <person name="Saif S."/>
            <person name="Shea T."/>
            <person name="Shenoy N."/>
            <person name="Sisk P."/>
            <person name="Stolte C."/>
            <person name="Sykes S."/>
            <person name="Walk T."/>
            <person name="White J."/>
            <person name="Yandava C."/>
            <person name="Klein B."/>
            <person name="McEwen J.G."/>
            <person name="Puccia R."/>
            <person name="Goldman G.H."/>
            <person name="Felipe M.S."/>
            <person name="Nino-Vega G."/>
            <person name="San-Blas G."/>
            <person name="Taylor J."/>
            <person name="Mendoza L."/>
            <person name="Galagan J."/>
            <person name="Nusbaum C."/>
            <person name="Birren B."/>
        </authorList>
    </citation>
    <scope>NUCLEOTIDE SEQUENCE [LARGE SCALE GENOMIC DNA]</scope>
    <source>
        <strain evidence="3">H88</strain>
    </source>
</reference>
<dbReference type="AlphaFoldDB" id="F0US76"/>
<name>F0US76_AJEC8</name>
<gene>
    <name evidence="2" type="ORF">HCEG_07968</name>
</gene>
<evidence type="ECO:0000313" key="2">
    <source>
        <dbReference type="EMBL" id="EGC48753.1"/>
    </source>
</evidence>
<accession>F0US76</accession>
<evidence type="ECO:0000313" key="3">
    <source>
        <dbReference type="Proteomes" id="UP000008142"/>
    </source>
</evidence>
<dbReference type="HOGENOM" id="CLU_2249286_0_0_1"/>
<proteinExistence type="predicted"/>
<protein>
    <submittedName>
        <fullName evidence="2">Predicted protein</fullName>
    </submittedName>
</protein>
<dbReference type="Proteomes" id="UP000008142">
    <property type="component" value="Unassembled WGS sequence"/>
</dbReference>
<organism evidence="3">
    <name type="scientific">Ajellomyces capsulatus (strain H88)</name>
    <name type="common">Darling's disease fungus</name>
    <name type="synonym">Histoplasma capsulatum</name>
    <dbReference type="NCBI Taxonomy" id="544711"/>
    <lineage>
        <taxon>Eukaryota</taxon>
        <taxon>Fungi</taxon>
        <taxon>Dikarya</taxon>
        <taxon>Ascomycota</taxon>
        <taxon>Pezizomycotina</taxon>
        <taxon>Eurotiomycetes</taxon>
        <taxon>Eurotiomycetidae</taxon>
        <taxon>Onygenales</taxon>
        <taxon>Ajellomycetaceae</taxon>
        <taxon>Histoplasma</taxon>
    </lineage>
</organism>
<evidence type="ECO:0000256" key="1">
    <source>
        <dbReference type="SAM" id="MobiDB-lite"/>
    </source>
</evidence>
<sequence>MAKPYNFLSMLEGVEQADLDSNQHSKRMFCNSIRITNKTQKRGDIPHRQGPSCFLPRDQQAHPENKGVGTITIKSKERKTPWDTPMASNDCQVPGPWDVTPFRC</sequence>